<protein>
    <submittedName>
        <fullName evidence="2">Uncharacterized protein</fullName>
    </submittedName>
</protein>
<name>A0A9P1CAU7_9DINO</name>
<dbReference type="Proteomes" id="UP001152797">
    <property type="component" value="Unassembled WGS sequence"/>
</dbReference>
<organism evidence="2">
    <name type="scientific">Cladocopium goreaui</name>
    <dbReference type="NCBI Taxonomy" id="2562237"/>
    <lineage>
        <taxon>Eukaryota</taxon>
        <taxon>Sar</taxon>
        <taxon>Alveolata</taxon>
        <taxon>Dinophyceae</taxon>
        <taxon>Suessiales</taxon>
        <taxon>Symbiodiniaceae</taxon>
        <taxon>Cladocopium</taxon>
    </lineage>
</organism>
<gene>
    <name evidence="2" type="ORF">C1SCF055_LOCUS15306</name>
</gene>
<reference evidence="2" key="1">
    <citation type="submission" date="2022-10" db="EMBL/GenBank/DDBJ databases">
        <authorList>
            <person name="Chen Y."/>
            <person name="Dougan E. K."/>
            <person name="Chan C."/>
            <person name="Rhodes N."/>
            <person name="Thang M."/>
        </authorList>
    </citation>
    <scope>NUCLEOTIDE SEQUENCE</scope>
</reference>
<reference evidence="3 4" key="2">
    <citation type="submission" date="2024-05" db="EMBL/GenBank/DDBJ databases">
        <authorList>
            <person name="Chen Y."/>
            <person name="Shah S."/>
            <person name="Dougan E. K."/>
            <person name="Thang M."/>
            <person name="Chan C."/>
        </authorList>
    </citation>
    <scope>NUCLEOTIDE SEQUENCE [LARGE SCALE GENOMIC DNA]</scope>
</reference>
<proteinExistence type="predicted"/>
<evidence type="ECO:0000313" key="3">
    <source>
        <dbReference type="EMBL" id="CAL4775393.1"/>
    </source>
</evidence>
<keyword evidence="4" id="KW-1185">Reference proteome</keyword>
<feature type="region of interest" description="Disordered" evidence="1">
    <location>
        <begin position="265"/>
        <end position="296"/>
    </location>
</feature>
<dbReference type="AlphaFoldDB" id="A0A9P1CAU7"/>
<sequence length="606" mass="65225">MVLSKMPSPKPVLQHGWSASTLLNGIGCMDANCLKAIKAELPDDPTELAKLQQVLESVREASSEKNTPTTKPGMHRSVSTATTVPATTPELIAAKVMAAQPSGSAGSRPSCSVGSGLEAVGQRKAFTAVKASAPAPPPKAAVAAVARPSLCPAPCVPSIAPAKRKDISEKELASKIARLTLPSPKSPMPKQAGLGAPRNLTPEFDAASGHENGLMRPPHNWSATSVAPSQAPSLHEDRKMQFMVDLTSKQQAEIESLKMQLSLMQSKGEAVAPNETNGGAPPPGDSAKAPEPAQEVTMDVASPAAPAGDGGGEVEEPIVLHVSTLTKSEKDKIKRIVTPKATTGRLDVPKDIYELWQTNQGKEKLFAMWTKSGGVKDIFLQRVEMFSSTTKSKKIEVKGGFYSESDMKTELGYSVERIDKVKKWALAKKLVRYCEYDEEELEFWVNTRTQGTLTREDLQRLAVTQSHEGAGSMDDIPSMAFDGGAAIPGLGEMGDAAHRLELEGDCHLQAKGKVGMYLKNALKNKNTLCSTVDKISPLMSEDTSCRKMVDKLQSIIDEIETQYEKLTELKAEGDTTGFTAKINEDLETCFKSLTKSNLFCIYSWAQ</sequence>
<dbReference type="EMBL" id="CAMXCT010001228">
    <property type="protein sequence ID" value="CAI3988081.1"/>
    <property type="molecule type" value="Genomic_DNA"/>
</dbReference>
<accession>A0A9P1CAU7</accession>
<evidence type="ECO:0000313" key="4">
    <source>
        <dbReference type="Proteomes" id="UP001152797"/>
    </source>
</evidence>
<comment type="caution">
    <text evidence="2">The sequence shown here is derived from an EMBL/GenBank/DDBJ whole genome shotgun (WGS) entry which is preliminary data.</text>
</comment>
<dbReference type="EMBL" id="CAMXCT030001228">
    <property type="protein sequence ID" value="CAL4775393.1"/>
    <property type="molecule type" value="Genomic_DNA"/>
</dbReference>
<dbReference type="EMBL" id="CAMXCT020001228">
    <property type="protein sequence ID" value="CAL1141456.1"/>
    <property type="molecule type" value="Genomic_DNA"/>
</dbReference>
<feature type="region of interest" description="Disordered" evidence="1">
    <location>
        <begin position="58"/>
        <end position="79"/>
    </location>
</feature>
<evidence type="ECO:0000256" key="1">
    <source>
        <dbReference type="SAM" id="MobiDB-lite"/>
    </source>
</evidence>
<evidence type="ECO:0000313" key="2">
    <source>
        <dbReference type="EMBL" id="CAI3988081.1"/>
    </source>
</evidence>